<dbReference type="AlphaFoldDB" id="A0A7M3SAM8"/>
<dbReference type="Pfam" id="PF12728">
    <property type="entry name" value="HTH_17"/>
    <property type="match status" value="1"/>
</dbReference>
<sequence>MDDMVLTVKEVSKILKTNPAYIYELIKSGKLPALKLGSIRVRKQALEQFLIDYEGKDLSDINDITELKRA</sequence>
<dbReference type="InterPro" id="IPR041657">
    <property type="entry name" value="HTH_17"/>
</dbReference>
<dbReference type="Proteomes" id="UP000515703">
    <property type="component" value="Chromosome"/>
</dbReference>
<protein>
    <recommendedName>
        <fullName evidence="1">Helix-turn-helix domain-containing protein</fullName>
    </recommendedName>
</protein>
<evidence type="ECO:0000259" key="1">
    <source>
        <dbReference type="Pfam" id="PF12728"/>
    </source>
</evidence>
<proteinExistence type="predicted"/>
<dbReference type="RefSeq" id="WP_185257188.1">
    <property type="nucleotide sequence ID" value="NZ_AP023368.1"/>
</dbReference>
<evidence type="ECO:0000313" key="3">
    <source>
        <dbReference type="Proteomes" id="UP000515703"/>
    </source>
</evidence>
<organism evidence="2 3">
    <name type="scientific">Anaerocolumna chitinilytica</name>
    <dbReference type="NCBI Taxonomy" id="1727145"/>
    <lineage>
        <taxon>Bacteria</taxon>
        <taxon>Bacillati</taxon>
        <taxon>Bacillota</taxon>
        <taxon>Clostridia</taxon>
        <taxon>Lachnospirales</taxon>
        <taxon>Lachnospiraceae</taxon>
        <taxon>Anaerocolumna</taxon>
    </lineage>
</organism>
<dbReference type="NCBIfam" id="TIGR01764">
    <property type="entry name" value="excise"/>
    <property type="match status" value="1"/>
</dbReference>
<dbReference type="GO" id="GO:0003677">
    <property type="term" value="F:DNA binding"/>
    <property type="evidence" value="ECO:0007669"/>
    <property type="project" value="InterPro"/>
</dbReference>
<accession>A0A7M3SAM8</accession>
<name>A0A7M3SAM8_9FIRM</name>
<dbReference type="KEGG" id="acht:bsdcttw_46860"/>
<reference evidence="2 3" key="2">
    <citation type="submission" date="2020-08" db="EMBL/GenBank/DDBJ databases">
        <authorList>
            <person name="Ueki A."/>
            <person name="Tonouchi A."/>
        </authorList>
    </citation>
    <scope>NUCLEOTIDE SEQUENCE [LARGE SCALE GENOMIC DNA]</scope>
    <source>
        <strain evidence="2 3">CTTW</strain>
    </source>
</reference>
<evidence type="ECO:0000313" key="2">
    <source>
        <dbReference type="EMBL" id="BCK01646.1"/>
    </source>
</evidence>
<dbReference type="EMBL" id="AP023368">
    <property type="protein sequence ID" value="BCK01646.1"/>
    <property type="molecule type" value="Genomic_DNA"/>
</dbReference>
<dbReference type="InterPro" id="IPR010093">
    <property type="entry name" value="SinI_DNA-bd"/>
</dbReference>
<keyword evidence="3" id="KW-1185">Reference proteome</keyword>
<gene>
    <name evidence="2" type="ORF">bsdcttw_46860</name>
</gene>
<feature type="domain" description="Helix-turn-helix" evidence="1">
    <location>
        <begin position="5"/>
        <end position="50"/>
    </location>
</feature>
<reference evidence="2 3" key="1">
    <citation type="submission" date="2020-08" db="EMBL/GenBank/DDBJ databases">
        <title>Draft genome sequencing of an Anaerocolumna strain isolated from anoxic soil subjected to BSD treatment.</title>
        <authorList>
            <person name="Uek A."/>
            <person name="Tonouchi A."/>
        </authorList>
    </citation>
    <scope>NUCLEOTIDE SEQUENCE [LARGE SCALE GENOMIC DNA]</scope>
    <source>
        <strain evidence="2 3">CTTW</strain>
    </source>
</reference>